<proteinExistence type="predicted"/>
<gene>
    <name evidence="1" type="ORF">HK105_202511</name>
</gene>
<dbReference type="EMBL" id="JADGIZ020000008">
    <property type="protein sequence ID" value="KAL2918097.1"/>
    <property type="molecule type" value="Genomic_DNA"/>
</dbReference>
<evidence type="ECO:0000313" key="2">
    <source>
        <dbReference type="Proteomes" id="UP001527925"/>
    </source>
</evidence>
<comment type="caution">
    <text evidence="1">The sequence shown here is derived from an EMBL/GenBank/DDBJ whole genome shotgun (WGS) entry which is preliminary data.</text>
</comment>
<dbReference type="Proteomes" id="UP001527925">
    <property type="component" value="Unassembled WGS sequence"/>
</dbReference>
<organism evidence="1 2">
    <name type="scientific">Polyrhizophydium stewartii</name>
    <dbReference type="NCBI Taxonomy" id="2732419"/>
    <lineage>
        <taxon>Eukaryota</taxon>
        <taxon>Fungi</taxon>
        <taxon>Fungi incertae sedis</taxon>
        <taxon>Chytridiomycota</taxon>
        <taxon>Chytridiomycota incertae sedis</taxon>
        <taxon>Chytridiomycetes</taxon>
        <taxon>Rhizophydiales</taxon>
        <taxon>Rhizophydiales incertae sedis</taxon>
        <taxon>Polyrhizophydium</taxon>
    </lineage>
</organism>
<accession>A0ABR4NEY9</accession>
<protein>
    <submittedName>
        <fullName evidence="1">Uncharacterized protein</fullName>
    </submittedName>
</protein>
<evidence type="ECO:0000313" key="1">
    <source>
        <dbReference type="EMBL" id="KAL2918097.1"/>
    </source>
</evidence>
<name>A0ABR4NEY9_9FUNG</name>
<reference evidence="1 2" key="1">
    <citation type="submission" date="2023-09" db="EMBL/GenBank/DDBJ databases">
        <title>Pangenome analysis of Batrachochytrium dendrobatidis and related Chytrids.</title>
        <authorList>
            <person name="Yacoub M.N."/>
            <person name="Stajich J.E."/>
            <person name="James T.Y."/>
        </authorList>
    </citation>
    <scope>NUCLEOTIDE SEQUENCE [LARGE SCALE GENOMIC DNA]</scope>
    <source>
        <strain evidence="1 2">JEL0888</strain>
    </source>
</reference>
<sequence>MTPEQREQRLLHMREYHPQAIPRPHEAGAGRLCGHAGSPTELVEFRRREAAGEDPMRKRDLDPQIFLVTFTPMIERVFAQNTFHTNFTVMVEATPTPGTAGRAAPDAAALDESQFVAQIHGVERRLILVLQLASQAISMLDQPEQDLEEFKTGFEQKCVALGEVVTEIQSGLKALLQRFAATGVLDAAGQQLQYNITTAGEEKDLEILTNGVALLRDLLAQHSASAGAARPDGDAEMAL</sequence>
<keyword evidence="2" id="KW-1185">Reference proteome</keyword>